<sequence length="123" mass="13834">MTPHYSGTTLDAQMRYAAGTKEVLRRFLRARSSTPLMSLSLEARWLPSMMDLSRLRDAAWSSRRSGRRLASHLAQPLDQLLRTRSGLECAGHALMHIFFLPGLDVRATSTPAQILLTPSEEIR</sequence>
<reference evidence="1 2" key="1">
    <citation type="journal article" date="2024" name="Nat. Commun.">
        <title>Phylogenomics reveals the evolutionary origins of lichenization in chlorophyte algae.</title>
        <authorList>
            <person name="Puginier C."/>
            <person name="Libourel C."/>
            <person name="Otte J."/>
            <person name="Skaloud P."/>
            <person name="Haon M."/>
            <person name="Grisel S."/>
            <person name="Petersen M."/>
            <person name="Berrin J.G."/>
            <person name="Delaux P.M."/>
            <person name="Dal Grande F."/>
            <person name="Keller J."/>
        </authorList>
    </citation>
    <scope>NUCLEOTIDE SEQUENCE [LARGE SCALE GENOMIC DNA]</scope>
    <source>
        <strain evidence="1 2">SAG 2523</strain>
    </source>
</reference>
<evidence type="ECO:0000313" key="2">
    <source>
        <dbReference type="Proteomes" id="UP001485043"/>
    </source>
</evidence>
<comment type="caution">
    <text evidence="1">The sequence shown here is derived from an EMBL/GenBank/DDBJ whole genome shotgun (WGS) entry which is preliminary data.</text>
</comment>
<accession>A0AAW1STX9</accession>
<dbReference type="Proteomes" id="UP001485043">
    <property type="component" value="Unassembled WGS sequence"/>
</dbReference>
<organism evidence="1 2">
    <name type="scientific">Apatococcus fuscideae</name>
    <dbReference type="NCBI Taxonomy" id="2026836"/>
    <lineage>
        <taxon>Eukaryota</taxon>
        <taxon>Viridiplantae</taxon>
        <taxon>Chlorophyta</taxon>
        <taxon>core chlorophytes</taxon>
        <taxon>Trebouxiophyceae</taxon>
        <taxon>Chlorellales</taxon>
        <taxon>Chlorellaceae</taxon>
        <taxon>Apatococcus</taxon>
    </lineage>
</organism>
<gene>
    <name evidence="1" type="ORF">WJX84_009362</name>
</gene>
<dbReference type="AlphaFoldDB" id="A0AAW1STX9"/>
<proteinExistence type="predicted"/>
<protein>
    <submittedName>
        <fullName evidence="1">Uncharacterized protein</fullName>
    </submittedName>
</protein>
<dbReference type="Gene3D" id="3.40.50.720">
    <property type="entry name" value="NAD(P)-binding Rossmann-like Domain"/>
    <property type="match status" value="1"/>
</dbReference>
<keyword evidence="2" id="KW-1185">Reference proteome</keyword>
<evidence type="ECO:0000313" key="1">
    <source>
        <dbReference type="EMBL" id="KAK9858447.1"/>
    </source>
</evidence>
<dbReference type="EMBL" id="JALJOV010000922">
    <property type="protein sequence ID" value="KAK9858447.1"/>
    <property type="molecule type" value="Genomic_DNA"/>
</dbReference>
<name>A0AAW1STX9_9CHLO</name>